<dbReference type="PANTHER" id="PTHR12993">
    <property type="entry name" value="N-ACETYLGLUCOSAMINYL-PHOSPHATIDYLINOSITOL DE-N-ACETYLASE-RELATED"/>
    <property type="match status" value="1"/>
</dbReference>
<feature type="region of interest" description="Disordered" evidence="1">
    <location>
        <begin position="1"/>
        <end position="118"/>
    </location>
</feature>
<keyword evidence="3" id="KW-1185">Reference proteome</keyword>
<dbReference type="SUPFAM" id="SSF102588">
    <property type="entry name" value="LmbE-like"/>
    <property type="match status" value="1"/>
</dbReference>
<dbReference type="EMBL" id="CP042829">
    <property type="protein sequence ID" value="QFG03237.1"/>
    <property type="molecule type" value="Genomic_DNA"/>
</dbReference>
<evidence type="ECO:0000256" key="1">
    <source>
        <dbReference type="SAM" id="MobiDB-lite"/>
    </source>
</evidence>
<reference evidence="2 3" key="1">
    <citation type="submission" date="2019-08" db="EMBL/GenBank/DDBJ databases">
        <authorList>
            <person name="Toschakov S.V."/>
        </authorList>
    </citation>
    <scope>NUCLEOTIDE SEQUENCE [LARGE SCALE GENOMIC DNA]</scope>
    <source>
        <strain evidence="2 3">3753O</strain>
    </source>
</reference>
<proteinExistence type="predicted"/>
<gene>
    <name evidence="2" type="ORF">Tbon_07990</name>
</gene>
<dbReference type="Proteomes" id="UP000326331">
    <property type="component" value="Chromosome"/>
</dbReference>
<dbReference type="PANTHER" id="PTHR12993:SF28">
    <property type="entry name" value="LMBE FAMILY PROTEIN"/>
    <property type="match status" value="1"/>
</dbReference>
<feature type="region of interest" description="Disordered" evidence="1">
    <location>
        <begin position="320"/>
        <end position="367"/>
    </location>
</feature>
<dbReference type="Gene3D" id="3.40.50.10320">
    <property type="entry name" value="LmbE-like"/>
    <property type="match status" value="1"/>
</dbReference>
<reference evidence="2 3" key="2">
    <citation type="submission" date="2019-10" db="EMBL/GenBank/DDBJ databases">
        <title>Thermopilla bonchosmolovskayae gen. nov., sp. nov., a moderately thermophilic Chloroflexi bacterium from a Chukotka hot spring (Arctic, Russia), representing a novel classis Thermopillaia, which include previously uncultivated lineage OLB14.</title>
        <authorList>
            <person name="Kochetkova T.V."/>
            <person name="Zayulina K.S."/>
            <person name="Zhigarkov V.S."/>
            <person name="Minaev N.V."/>
            <person name="Novikov A."/>
            <person name="Toshchakov S.V."/>
            <person name="Elcheninov A.G."/>
            <person name="Kublanov I.V."/>
        </authorList>
    </citation>
    <scope>NUCLEOTIDE SEQUENCE [LARGE SCALE GENOMIC DNA]</scope>
    <source>
        <strain evidence="2 3">3753O</strain>
    </source>
</reference>
<protein>
    <submittedName>
        <fullName evidence="2">PIG-L family deacetylase</fullName>
    </submittedName>
</protein>
<sequence length="367" mass="41772">MDDVRRPWRGLAHPRPRRTGVARPRGARTPPPRRLPRARGAAPHRPRRTRPPRPPARRLGLPVPPGSRPPLVQLPHTLADALRRSMSKGKEKRQKKKRQQPEASVAPQPQPDALPPIQGPARAMVIMAHPDDADFLCAGTVAKWCAEGWEVIYVVVTSGDKGTHDPAMHPEKLAAIREEEQREACRVLGVKECIFLGYPDGFTSESAELRGQIVRLLRLYRPDVVITWDAFRGTFNHRDHRNVGQATMDAIYPIVRDRLFYQHHEHEGLESHQVNEVLLAGADKPDYSVDITDYWEKKIEAILCHTSQLGGRTKEDFLRERAEREKREPGKPIEERFRRWSIRRPMRQPQAAAPAEPRPKPQRAAAG</sequence>
<feature type="compositionally biased region" description="Basic residues" evidence="1">
    <location>
        <begin position="34"/>
        <end position="51"/>
    </location>
</feature>
<organism evidence="2 3">
    <name type="scientific">Tepidiforma bonchosmolovskayae</name>
    <dbReference type="NCBI Taxonomy" id="2601677"/>
    <lineage>
        <taxon>Bacteria</taxon>
        <taxon>Bacillati</taxon>
        <taxon>Chloroflexota</taxon>
        <taxon>Tepidiformia</taxon>
        <taxon>Tepidiformales</taxon>
        <taxon>Tepidiformaceae</taxon>
        <taxon>Tepidiforma</taxon>
    </lineage>
</organism>
<feature type="compositionally biased region" description="Basic and acidic residues" evidence="1">
    <location>
        <begin position="320"/>
        <end position="338"/>
    </location>
</feature>
<dbReference type="InterPro" id="IPR024078">
    <property type="entry name" value="LmbE-like_dom_sf"/>
</dbReference>
<name>A0ABX6C1T3_9CHLR</name>
<evidence type="ECO:0000313" key="3">
    <source>
        <dbReference type="Proteomes" id="UP000326331"/>
    </source>
</evidence>
<feature type="compositionally biased region" description="Basic residues" evidence="1">
    <location>
        <begin position="85"/>
        <end position="98"/>
    </location>
</feature>
<dbReference type="InterPro" id="IPR003737">
    <property type="entry name" value="GlcNAc_PI_deacetylase-related"/>
</dbReference>
<accession>A0ABX6C1T3</accession>
<feature type="compositionally biased region" description="Pro residues" evidence="1">
    <location>
        <begin position="108"/>
        <end position="118"/>
    </location>
</feature>
<dbReference type="Pfam" id="PF02585">
    <property type="entry name" value="PIG-L"/>
    <property type="match status" value="1"/>
</dbReference>
<evidence type="ECO:0000313" key="2">
    <source>
        <dbReference type="EMBL" id="QFG03237.1"/>
    </source>
</evidence>